<dbReference type="SUPFAM" id="SSF51445">
    <property type="entry name" value="(Trans)glycosidases"/>
    <property type="match status" value="1"/>
</dbReference>
<dbReference type="PANTHER" id="PTHR46066:SF2">
    <property type="entry name" value="CHITINASE DOMAIN-CONTAINING PROTEIN 1"/>
    <property type="match status" value="1"/>
</dbReference>
<evidence type="ECO:0000256" key="4">
    <source>
        <dbReference type="ARBA" id="ARBA00022525"/>
    </source>
</evidence>
<dbReference type="GO" id="GO:0005576">
    <property type="term" value="C:extracellular region"/>
    <property type="evidence" value="ECO:0007669"/>
    <property type="project" value="UniProtKB-SubCell"/>
</dbReference>
<dbReference type="EMBL" id="JH430014">
    <property type="status" value="NOT_ANNOTATED_CDS"/>
    <property type="molecule type" value="Genomic_DNA"/>
</dbReference>
<proteinExistence type="inferred from homology"/>
<feature type="signal peptide" evidence="8">
    <location>
        <begin position="1"/>
        <end position="21"/>
    </location>
</feature>
<dbReference type="GO" id="GO:0008061">
    <property type="term" value="F:chitin binding"/>
    <property type="evidence" value="ECO:0007669"/>
    <property type="project" value="InterPro"/>
</dbReference>
<dbReference type="GO" id="GO:0005764">
    <property type="term" value="C:lysosome"/>
    <property type="evidence" value="ECO:0007669"/>
    <property type="project" value="UniProtKB-SubCell"/>
</dbReference>
<reference evidence="11" key="1">
    <citation type="submission" date="2011-05" db="EMBL/GenBank/DDBJ databases">
        <authorList>
            <person name="Richards S.R."/>
            <person name="Qu J."/>
            <person name="Jiang H."/>
            <person name="Jhangiani S.N."/>
            <person name="Agravi P."/>
            <person name="Goodspeed R."/>
            <person name="Gross S."/>
            <person name="Mandapat C."/>
            <person name="Jackson L."/>
            <person name="Mathew T."/>
            <person name="Pu L."/>
            <person name="Thornton R."/>
            <person name="Saada N."/>
            <person name="Wilczek-Boney K.B."/>
            <person name="Lee S."/>
            <person name="Kovar C."/>
            <person name="Wu Y."/>
            <person name="Scherer S.E."/>
            <person name="Worley K.C."/>
            <person name="Muzny D.M."/>
            <person name="Gibbs R."/>
        </authorList>
    </citation>
    <scope>NUCLEOTIDE SEQUENCE</scope>
    <source>
        <strain evidence="11">Brora</strain>
    </source>
</reference>
<comment type="subcellular location">
    <subcellularLocation>
        <location evidence="1">Lysosome</location>
    </subcellularLocation>
    <subcellularLocation>
        <location evidence="2">Secreted</location>
    </subcellularLocation>
</comment>
<evidence type="ECO:0000256" key="1">
    <source>
        <dbReference type="ARBA" id="ARBA00004371"/>
    </source>
</evidence>
<evidence type="ECO:0000313" key="11">
    <source>
        <dbReference type="Proteomes" id="UP000014500"/>
    </source>
</evidence>
<dbReference type="CDD" id="cd02876">
    <property type="entry name" value="GH18_SI-CLP"/>
    <property type="match status" value="1"/>
</dbReference>
<dbReference type="STRING" id="126957.T1IHU5"/>
<protein>
    <recommendedName>
        <fullName evidence="7">Chitinase domain-containing protein 1</fullName>
    </recommendedName>
</protein>
<evidence type="ECO:0000256" key="5">
    <source>
        <dbReference type="ARBA" id="ARBA00022729"/>
    </source>
</evidence>
<dbReference type="PhylomeDB" id="T1IHU5"/>
<dbReference type="InterPro" id="IPR011583">
    <property type="entry name" value="Chitinase_II/V-like_cat"/>
</dbReference>
<dbReference type="SMART" id="SM00636">
    <property type="entry name" value="Glyco_18"/>
    <property type="match status" value="1"/>
</dbReference>
<reference evidence="10" key="2">
    <citation type="submission" date="2015-02" db="UniProtKB">
        <authorList>
            <consortium name="EnsemblMetazoa"/>
        </authorList>
    </citation>
    <scope>IDENTIFICATION</scope>
</reference>
<keyword evidence="4" id="KW-0964">Secreted</keyword>
<accession>T1IHU5</accession>
<dbReference type="HOGENOM" id="CLU_035132_2_0_1"/>
<dbReference type="PANTHER" id="PTHR46066">
    <property type="entry name" value="CHITINASE DOMAIN-CONTAINING PROTEIN 1 FAMILY MEMBER"/>
    <property type="match status" value="1"/>
</dbReference>
<evidence type="ECO:0000256" key="2">
    <source>
        <dbReference type="ARBA" id="ARBA00004613"/>
    </source>
</evidence>
<evidence type="ECO:0000256" key="6">
    <source>
        <dbReference type="ARBA" id="ARBA00023228"/>
    </source>
</evidence>
<comment type="similarity">
    <text evidence="3">Belongs to the glycosyl hydrolase 18 family.</text>
</comment>
<keyword evidence="11" id="KW-1185">Reference proteome</keyword>
<dbReference type="GO" id="GO:0070492">
    <property type="term" value="F:oligosaccharide binding"/>
    <property type="evidence" value="ECO:0007669"/>
    <property type="project" value="TreeGrafter"/>
</dbReference>
<evidence type="ECO:0000256" key="3">
    <source>
        <dbReference type="ARBA" id="ARBA00009336"/>
    </source>
</evidence>
<evidence type="ECO:0000256" key="8">
    <source>
        <dbReference type="SAM" id="SignalP"/>
    </source>
</evidence>
<dbReference type="FunFam" id="3.20.20.80:FF:000028">
    <property type="entry name" value="Chitinase domain-containing protein 1"/>
    <property type="match status" value="1"/>
</dbReference>
<dbReference type="Gene3D" id="3.20.20.80">
    <property type="entry name" value="Glycosidases"/>
    <property type="match status" value="1"/>
</dbReference>
<organism evidence="10 11">
    <name type="scientific">Strigamia maritima</name>
    <name type="common">European centipede</name>
    <name type="synonym">Geophilus maritimus</name>
    <dbReference type="NCBI Taxonomy" id="126957"/>
    <lineage>
        <taxon>Eukaryota</taxon>
        <taxon>Metazoa</taxon>
        <taxon>Ecdysozoa</taxon>
        <taxon>Arthropoda</taxon>
        <taxon>Myriapoda</taxon>
        <taxon>Chilopoda</taxon>
        <taxon>Pleurostigmophora</taxon>
        <taxon>Geophilomorpha</taxon>
        <taxon>Linotaeniidae</taxon>
        <taxon>Strigamia</taxon>
    </lineage>
</organism>
<dbReference type="InterPro" id="IPR001223">
    <property type="entry name" value="Glyco_hydro18_cat"/>
</dbReference>
<feature type="domain" description="GH18" evidence="9">
    <location>
        <begin position="79"/>
        <end position="388"/>
    </location>
</feature>
<feature type="chain" id="PRO_5004589800" description="Chitinase domain-containing protein 1" evidence="8">
    <location>
        <begin position="22"/>
        <end position="388"/>
    </location>
</feature>
<dbReference type="Pfam" id="PF00704">
    <property type="entry name" value="Glyco_hydro_18"/>
    <property type="match status" value="1"/>
</dbReference>
<dbReference type="FunFam" id="3.10.50.10:FF:000002">
    <property type="entry name" value="Chitinase domain-containing protein 1"/>
    <property type="match status" value="1"/>
</dbReference>
<dbReference type="eggNOG" id="KOG2091">
    <property type="taxonomic scope" value="Eukaryota"/>
</dbReference>
<dbReference type="Gene3D" id="3.10.50.10">
    <property type="match status" value="1"/>
</dbReference>
<dbReference type="AlphaFoldDB" id="T1IHU5"/>
<evidence type="ECO:0000259" key="9">
    <source>
        <dbReference type="PROSITE" id="PS51910"/>
    </source>
</evidence>
<dbReference type="InterPro" id="IPR017853">
    <property type="entry name" value="GH"/>
</dbReference>
<dbReference type="GO" id="GO:0012505">
    <property type="term" value="C:endomembrane system"/>
    <property type="evidence" value="ECO:0007669"/>
    <property type="project" value="TreeGrafter"/>
</dbReference>
<dbReference type="OMA" id="YSINERI"/>
<keyword evidence="5 8" id="KW-0732">Signal</keyword>
<dbReference type="InterPro" id="IPR029070">
    <property type="entry name" value="Chitinase_insertion_sf"/>
</dbReference>
<keyword evidence="6" id="KW-0458">Lysosome</keyword>
<dbReference type="GO" id="GO:0005975">
    <property type="term" value="P:carbohydrate metabolic process"/>
    <property type="evidence" value="ECO:0007669"/>
    <property type="project" value="InterPro"/>
</dbReference>
<evidence type="ECO:0000313" key="10">
    <source>
        <dbReference type="EnsemblMetazoa" id="SMAR000422-PA"/>
    </source>
</evidence>
<name>T1IHU5_STRMM</name>
<dbReference type="EnsemblMetazoa" id="SMAR000422-RA">
    <property type="protein sequence ID" value="SMAR000422-PA"/>
    <property type="gene ID" value="SMAR000422"/>
</dbReference>
<dbReference type="Proteomes" id="UP000014500">
    <property type="component" value="Unassembled WGS sequence"/>
</dbReference>
<sequence length="388" mass="44570">MHSVQIIEIVILICCIRNSLLTLSKSDKKKSKTNQIVIQSPSTLNVVDRNLVTEHPKWKDIVQNHQSYCKYTDIKNFSAVTLGYVTPWNNHGYDTAKLFGSKFTYISPVWFQVKRTGTLTYNIEGGHDVDTDWLSRVKKHRSVQIAPRLLFDGWPAQDYQELFTNPAEVQSLSNAIMHFYKNLKFNGIVLEIWSQLGGQVKKPLIHCIKSICSSMHLSDMKCILVVPPALHYGYQEGMFVKSDFDALVDFVDLFSIMSYDYSNNQRPGPNSPLQWMRLCVTKLDSNAKNLDKILLGLNFYGNVYKSTGGEAILGKQYIDILQKYKPKLKWDEISGEHLLEFKQQYGTRTVFYPTLQSLKVRLDLARELKVGVAIWELGQGLDYFFDLI</sequence>
<evidence type="ECO:0000256" key="7">
    <source>
        <dbReference type="ARBA" id="ARBA00040976"/>
    </source>
</evidence>
<dbReference type="PROSITE" id="PS51910">
    <property type="entry name" value="GH18_2"/>
    <property type="match status" value="1"/>
</dbReference>